<dbReference type="InterPro" id="IPR012332">
    <property type="entry name" value="Autotransporter_pectin_lyase_C"/>
</dbReference>
<feature type="compositionally biased region" description="Pro residues" evidence="1">
    <location>
        <begin position="637"/>
        <end position="657"/>
    </location>
</feature>
<reference evidence="2" key="1">
    <citation type="submission" date="2012-03" db="EMBL/GenBank/DDBJ databases">
        <title>Functional metagenomics reveals considerable lignocellulase gene clusters in the gut microbiome of a wood-feeding higher termite.</title>
        <authorList>
            <person name="Liu N."/>
        </authorList>
    </citation>
    <scope>NUCLEOTIDE SEQUENCE</scope>
</reference>
<sequence length="789" mass="78844">MADGELAHRPALVFAPEGLLDIYDAAEQETQAEGDKKAEKTNRPLRRLRNTAGSSDSLSARPPIKPTSRRWEYAYYNTDLRMYCKKLLTGVSFSPSKWGLCGMAKRCLLTNALAAAVALALVSEAFVTYAPASERDWSGSGLTAADGDTVVITAESNGTLTVPAGAAVTVAGGTADAPVAGGANRLTLDIGAGARVVWRAHISFDTDNYVYNLITVTGGGTFELDGGSVTTGVTGARAVRAEGTVTVNVKGGTVRTGNVSAIVAGANAEVNVSGGLVTGASSNTGNGAIYGEAGSLVTVSGGVVENRADNIAVNNYAINTAGSVIIEGGTVKTDNTSAASSSRAIRADGADAAVTVRGGLVSALRNNIAIESRTAGSVIAIEGGVVSAEAGLAVSAAGTLVISGGAVFANGGAITDVINRIPDEIGSGAVIAYNDNGDAPQTAYVSGETRNLVSLPAGSAAWSFSKGGAANSQNGIVIQIPGVAVGKAPGADVGGQPAVSVDEPPTSDGITVAAVTIPSNPGGQSVEYALAEDGQTPADGWQPGPAFTGLLPDTLYYIFARSAENGDYHAGTAQRGEGMTAPTPASTPAPTSTPTATPTSMPTATPTAAPTSTPTATPSTAPTPATTPTPTSTPVHIPSPPSAPPPSSPTPSTAPTPTPPLSVLHVYIITRGGGAFAYTLPAALPYSSPARLTAAGDGGVLVFEAASAPKAGSGSQAARTGGYKTLGNAAVFADAGKTDAPLRIIIPHAFGPRETPAIRARYISRGGAVIDMTGVYDAQTGCITFTPAR</sequence>
<proteinExistence type="predicted"/>
<keyword evidence="2" id="KW-0378">Hydrolase</keyword>
<organism evidence="2">
    <name type="scientific">uncultured bacterium contig00034</name>
    <dbReference type="NCBI Taxonomy" id="1181523"/>
    <lineage>
        <taxon>Bacteria</taxon>
        <taxon>environmental samples</taxon>
    </lineage>
</organism>
<protein>
    <submittedName>
        <fullName evidence="2">Serine protease</fullName>
    </submittedName>
</protein>
<dbReference type="Gene3D" id="2.160.20.20">
    <property type="match status" value="1"/>
</dbReference>
<dbReference type="GO" id="GO:0008233">
    <property type="term" value="F:peptidase activity"/>
    <property type="evidence" value="ECO:0007669"/>
    <property type="project" value="UniProtKB-KW"/>
</dbReference>
<name>A0A806KGL8_9BACT</name>
<dbReference type="AlphaFoldDB" id="A0A806KGL8"/>
<feature type="compositionally biased region" description="Low complexity" evidence="1">
    <location>
        <begin position="580"/>
        <end position="634"/>
    </location>
</feature>
<feature type="region of interest" description="Disordered" evidence="1">
    <location>
        <begin position="30"/>
        <end position="63"/>
    </location>
</feature>
<evidence type="ECO:0000256" key="1">
    <source>
        <dbReference type="SAM" id="MobiDB-lite"/>
    </source>
</evidence>
<evidence type="ECO:0000313" key="2">
    <source>
        <dbReference type="EMBL" id="AGS52123.1"/>
    </source>
</evidence>
<feature type="region of interest" description="Disordered" evidence="1">
    <location>
        <begin position="568"/>
        <end position="657"/>
    </location>
</feature>
<accession>A0A806KGL8</accession>
<dbReference type="EMBL" id="JQ844183">
    <property type="protein sequence ID" value="AGS52123.1"/>
    <property type="molecule type" value="Genomic_DNA"/>
</dbReference>
<dbReference type="GO" id="GO:0006508">
    <property type="term" value="P:proteolysis"/>
    <property type="evidence" value="ECO:0007669"/>
    <property type="project" value="UniProtKB-KW"/>
</dbReference>
<keyword evidence="2" id="KW-0645">Protease</keyword>
<feature type="compositionally biased region" description="Basic and acidic residues" evidence="1">
    <location>
        <begin position="33"/>
        <end position="42"/>
    </location>
</feature>